<evidence type="ECO:0000259" key="3">
    <source>
        <dbReference type="SMART" id="SM00822"/>
    </source>
</evidence>
<keyword evidence="1" id="KW-0808">Transferase</keyword>
<dbReference type="OrthoDB" id="9778690at2"/>
<dbReference type="InterPro" id="IPR013968">
    <property type="entry name" value="PKS_KR"/>
</dbReference>
<dbReference type="InterPro" id="IPR050091">
    <property type="entry name" value="PKS_NRPS_Biosynth_Enz"/>
</dbReference>
<protein>
    <submittedName>
        <fullName evidence="4">KR domain-containing protein</fullName>
    </submittedName>
</protein>
<reference evidence="4 5" key="1">
    <citation type="submission" date="2019-06" db="EMBL/GenBank/DDBJ databases">
        <title>Streptomyces sporangiiformans sp. nov., a novel actinomycete isolated from soil in Mount Song.</title>
        <authorList>
            <person name="Han L."/>
        </authorList>
    </citation>
    <scope>NUCLEOTIDE SEQUENCE [LARGE SCALE GENOMIC DNA]</scope>
    <source>
        <strain evidence="4 5">NEAU-SSA 1</strain>
    </source>
</reference>
<keyword evidence="5" id="KW-1185">Reference proteome</keyword>
<dbReference type="PANTHER" id="PTHR43775">
    <property type="entry name" value="FATTY ACID SYNTHASE"/>
    <property type="match status" value="1"/>
</dbReference>
<dbReference type="AlphaFoldDB" id="A0A505DS74"/>
<evidence type="ECO:0000256" key="2">
    <source>
        <dbReference type="ARBA" id="ARBA00023268"/>
    </source>
</evidence>
<name>A0A505DS74_9ACTN</name>
<dbReference type="Gene3D" id="3.40.50.720">
    <property type="entry name" value="NAD(P)-binding Rossmann-like Domain"/>
    <property type="match status" value="1"/>
</dbReference>
<feature type="non-terminal residue" evidence="4">
    <location>
        <position position="1"/>
    </location>
</feature>
<evidence type="ECO:0000313" key="5">
    <source>
        <dbReference type="Proteomes" id="UP000317378"/>
    </source>
</evidence>
<dbReference type="Proteomes" id="UP000317378">
    <property type="component" value="Unassembled WGS sequence"/>
</dbReference>
<evidence type="ECO:0000313" key="4">
    <source>
        <dbReference type="EMBL" id="TPQ24191.1"/>
    </source>
</evidence>
<dbReference type="Pfam" id="PF08659">
    <property type="entry name" value="KR"/>
    <property type="match status" value="1"/>
</dbReference>
<dbReference type="SMART" id="SM00822">
    <property type="entry name" value="PKS_KR"/>
    <property type="match status" value="1"/>
</dbReference>
<keyword evidence="2" id="KW-0511">Multifunctional enzyme</keyword>
<dbReference type="InterPro" id="IPR036291">
    <property type="entry name" value="NAD(P)-bd_dom_sf"/>
</dbReference>
<dbReference type="SUPFAM" id="SSF51735">
    <property type="entry name" value="NAD(P)-binding Rossmann-fold domains"/>
    <property type="match status" value="1"/>
</dbReference>
<dbReference type="InterPro" id="IPR057326">
    <property type="entry name" value="KR_dom"/>
</dbReference>
<comment type="caution">
    <text evidence="4">The sequence shown here is derived from an EMBL/GenBank/DDBJ whole genome shotgun (WGS) entry which is preliminary data.</text>
</comment>
<evidence type="ECO:0000256" key="1">
    <source>
        <dbReference type="ARBA" id="ARBA00022679"/>
    </source>
</evidence>
<dbReference type="GO" id="GO:0004312">
    <property type="term" value="F:fatty acid synthase activity"/>
    <property type="evidence" value="ECO:0007669"/>
    <property type="project" value="TreeGrafter"/>
</dbReference>
<sequence>CDVADRAAVEALLTEACAEVPLTAVVHAAGVVDDGVVESLTPERVAGVLRPKADAAWVLHEVTRDMDLSAFVLFSSFAGVVGGMGQASYAAANTFLDALAGYRRAHGLPATSVAWGPWAGGGMAAGEIEERARQGGMPPLSPERALAALQQAVADGDATVAVVDVDWKRFVSGFPSGRPGALVSGVPEVRQLTEAGAWVAEPEHASALGARLVGLSRVERVEVLLDVVRGHVAAV</sequence>
<organism evidence="4 5">
    <name type="scientific">Streptomyces sporangiiformans</name>
    <dbReference type="NCBI Taxonomy" id="2315329"/>
    <lineage>
        <taxon>Bacteria</taxon>
        <taxon>Bacillati</taxon>
        <taxon>Actinomycetota</taxon>
        <taxon>Actinomycetes</taxon>
        <taxon>Kitasatosporales</taxon>
        <taxon>Streptomycetaceae</taxon>
        <taxon>Streptomyces</taxon>
    </lineage>
</organism>
<feature type="non-terminal residue" evidence="4">
    <location>
        <position position="235"/>
    </location>
</feature>
<accession>A0A505DS74</accession>
<feature type="domain" description="Ketoreductase" evidence="3">
    <location>
        <begin position="1"/>
        <end position="121"/>
    </location>
</feature>
<dbReference type="EMBL" id="VCHX02000001">
    <property type="protein sequence ID" value="TPQ24191.1"/>
    <property type="molecule type" value="Genomic_DNA"/>
</dbReference>
<dbReference type="GO" id="GO:0006633">
    <property type="term" value="P:fatty acid biosynthetic process"/>
    <property type="evidence" value="ECO:0007669"/>
    <property type="project" value="TreeGrafter"/>
</dbReference>
<proteinExistence type="predicted"/>
<gene>
    <name evidence="4" type="ORF">FGD71_000005</name>
</gene>
<dbReference type="PANTHER" id="PTHR43775:SF51">
    <property type="entry name" value="INACTIVE PHENOLPHTHIOCEROL SYNTHESIS POLYKETIDE SYNTHASE TYPE I PKS1-RELATED"/>
    <property type="match status" value="1"/>
</dbReference>